<evidence type="ECO:0000256" key="2">
    <source>
        <dbReference type="ARBA" id="ARBA00005386"/>
    </source>
</evidence>
<organism evidence="10 11">
    <name type="scientific">Sulfuricaulis limicola</name>
    <dbReference type="NCBI Taxonomy" id="1620215"/>
    <lineage>
        <taxon>Bacteria</taxon>
        <taxon>Pseudomonadati</taxon>
        <taxon>Pseudomonadota</taxon>
        <taxon>Gammaproteobacteria</taxon>
        <taxon>Acidiferrobacterales</taxon>
        <taxon>Acidiferrobacteraceae</taxon>
        <taxon>Sulfuricaulis</taxon>
    </lineage>
</organism>
<dbReference type="PROSITE" id="PS50005">
    <property type="entry name" value="TPR"/>
    <property type="match status" value="5"/>
</dbReference>
<dbReference type="Proteomes" id="UP000243180">
    <property type="component" value="Chromosome"/>
</dbReference>
<dbReference type="Gene3D" id="3.40.50.2000">
    <property type="entry name" value="Glycogen Phosphorylase B"/>
    <property type="match status" value="1"/>
</dbReference>
<gene>
    <name evidence="10" type="ORF">SCL_1574</name>
</gene>
<dbReference type="SUPFAM" id="SSF53756">
    <property type="entry name" value="UDP-Glycosyltransferase/glycogen phosphorylase"/>
    <property type="match status" value="1"/>
</dbReference>
<dbReference type="GO" id="GO:0097363">
    <property type="term" value="F:protein O-acetylglucosaminyltransferase activity"/>
    <property type="evidence" value="ECO:0007669"/>
    <property type="project" value="UniProtKB-EC"/>
</dbReference>
<feature type="repeat" description="TPR" evidence="8">
    <location>
        <begin position="179"/>
        <end position="212"/>
    </location>
</feature>
<dbReference type="InterPro" id="IPR011990">
    <property type="entry name" value="TPR-like_helical_dom_sf"/>
</dbReference>
<dbReference type="PANTHER" id="PTHR44835">
    <property type="entry name" value="UDP-N-ACETYLGLUCOSAMINE--PEPTIDE N-ACETYLGLUCOSAMINYLTRANSFERASE SPINDLY-RELATED"/>
    <property type="match status" value="1"/>
</dbReference>
<dbReference type="InterPro" id="IPR029489">
    <property type="entry name" value="OGT/SEC/SPY_C"/>
</dbReference>
<feature type="domain" description="O-GlcNAc transferase C-terminal" evidence="9">
    <location>
        <begin position="435"/>
        <end position="611"/>
    </location>
</feature>
<evidence type="ECO:0000313" key="10">
    <source>
        <dbReference type="EMBL" id="BAV33879.1"/>
    </source>
</evidence>
<comment type="pathway">
    <text evidence="1">Protein modification; protein glycosylation.</text>
</comment>
<keyword evidence="6" id="KW-0677">Repeat</keyword>
<evidence type="ECO:0000259" key="9">
    <source>
        <dbReference type="Pfam" id="PF13844"/>
    </source>
</evidence>
<dbReference type="Pfam" id="PF13844">
    <property type="entry name" value="Glyco_transf_41"/>
    <property type="match status" value="2"/>
</dbReference>
<dbReference type="EMBL" id="AP014879">
    <property type="protein sequence ID" value="BAV33879.1"/>
    <property type="molecule type" value="Genomic_DNA"/>
</dbReference>
<protein>
    <recommendedName>
        <fullName evidence="3">protein O-GlcNAc transferase</fullName>
        <ecNumber evidence="3">2.4.1.255</ecNumber>
    </recommendedName>
</protein>
<comment type="similarity">
    <text evidence="2">Belongs to the glycosyltransferase 41 family. O-GlcNAc transferase subfamily.</text>
</comment>
<feature type="repeat" description="TPR" evidence="8">
    <location>
        <begin position="76"/>
        <end position="109"/>
    </location>
</feature>
<dbReference type="InParanoid" id="A0A1B4XGH3"/>
<keyword evidence="11" id="KW-1185">Reference proteome</keyword>
<dbReference type="InterPro" id="IPR019734">
    <property type="entry name" value="TPR_rpt"/>
</dbReference>
<feature type="repeat" description="TPR" evidence="8">
    <location>
        <begin position="144"/>
        <end position="177"/>
    </location>
</feature>
<dbReference type="Gene3D" id="1.25.40.10">
    <property type="entry name" value="Tetratricopeptide repeat domain"/>
    <property type="match status" value="1"/>
</dbReference>
<sequence>MSQTDILLRSKLKLGKDLIAARRFDEARLVYQQVCAGLKTDADCWHTLGAINGMLKRHDEAVACCSKAVELNPRHVGAWYNLGIALRDTRQLEKSVTALRRTLALNPRHEGAATSLGHVLAALHRYEEAEEVFRGILRYQPGNAEFYAVYGSAMQTLGRYEAAINAYDKAIRLKHPRLAEIQENAAAALCMQGKYRESIEYFDAALKLEPRNARIHSSMLLTLHYLAGQDPVELLERHRQWPGNVARPVPASAPGPIAAAGERSARLRIGYVSADLRKHSVAYFIEPLLAHHDPARYEITCYFSHKEADDTTGRLRRLAHRWRDVADMDDAQLSRAIADDAIDILVDLNGHTSGNRLTVFASRAAPVQVSFIGYPDTTGVTGMDYRLSDAIADPPGAERFCTESLYRLPGCFLCYRPPENAPPPARSPCETNGFVTFGSFNNLAKVNPEVIALWARLLLAVPGSRLVLKNPSLTDRSTRERYQALFAEAGIPGERLDLIGYIPDDAGHLGAYSRIDLALDTFPYNGTTTTCEALWMGVPVVSLCGDRHSARVGASLLTAAGFPEWIADTPERYVATGRELAADGAKLAGLRAQLRERVKQSRLCAAGDYARTVESAYEAMRTGVRDTAGG</sequence>
<dbReference type="UniPathway" id="UPA00378"/>
<feature type="repeat" description="TPR" evidence="8">
    <location>
        <begin position="110"/>
        <end position="143"/>
    </location>
</feature>
<dbReference type="Pfam" id="PF00515">
    <property type="entry name" value="TPR_1"/>
    <property type="match status" value="1"/>
</dbReference>
<evidence type="ECO:0000256" key="8">
    <source>
        <dbReference type="PROSITE-ProRule" id="PRU00339"/>
    </source>
</evidence>
<dbReference type="EC" id="2.4.1.255" evidence="3"/>
<feature type="repeat" description="TPR" evidence="8">
    <location>
        <begin position="42"/>
        <end position="75"/>
    </location>
</feature>
<dbReference type="OrthoDB" id="7058953at2"/>
<proteinExistence type="inferred from homology"/>
<dbReference type="Pfam" id="PF13181">
    <property type="entry name" value="TPR_8"/>
    <property type="match status" value="1"/>
</dbReference>
<evidence type="ECO:0000256" key="7">
    <source>
        <dbReference type="ARBA" id="ARBA00022803"/>
    </source>
</evidence>
<evidence type="ECO:0000256" key="5">
    <source>
        <dbReference type="ARBA" id="ARBA00022679"/>
    </source>
</evidence>
<accession>A0A1B4XGH3</accession>
<dbReference type="Pfam" id="PF07719">
    <property type="entry name" value="TPR_2"/>
    <property type="match status" value="1"/>
</dbReference>
<feature type="domain" description="O-GlcNAc transferase C-terminal" evidence="9">
    <location>
        <begin position="263"/>
        <end position="412"/>
    </location>
</feature>
<dbReference type="SUPFAM" id="SSF48452">
    <property type="entry name" value="TPR-like"/>
    <property type="match status" value="1"/>
</dbReference>
<keyword evidence="5" id="KW-0808">Transferase</keyword>
<evidence type="ECO:0000256" key="4">
    <source>
        <dbReference type="ARBA" id="ARBA00022676"/>
    </source>
</evidence>
<dbReference type="RefSeq" id="WP_096360684.1">
    <property type="nucleotide sequence ID" value="NZ_AP014879.1"/>
</dbReference>
<evidence type="ECO:0000256" key="3">
    <source>
        <dbReference type="ARBA" id="ARBA00011970"/>
    </source>
</evidence>
<keyword evidence="7 8" id="KW-0802">TPR repeat</keyword>
<dbReference type="AlphaFoldDB" id="A0A1B4XGH3"/>
<evidence type="ECO:0000313" key="11">
    <source>
        <dbReference type="Proteomes" id="UP000243180"/>
    </source>
</evidence>
<dbReference type="SMART" id="SM00028">
    <property type="entry name" value="TPR"/>
    <property type="match status" value="5"/>
</dbReference>
<evidence type="ECO:0000256" key="6">
    <source>
        <dbReference type="ARBA" id="ARBA00022737"/>
    </source>
</evidence>
<keyword evidence="4" id="KW-0328">Glycosyltransferase</keyword>
<dbReference type="KEGG" id="slim:SCL_1574"/>
<dbReference type="InterPro" id="IPR051939">
    <property type="entry name" value="Glycosyltr_41/O-GlcNAc_trsf"/>
</dbReference>
<dbReference type="PANTHER" id="PTHR44835:SF1">
    <property type="entry name" value="PROTEIN O-GLCNAC TRANSFERASE"/>
    <property type="match status" value="1"/>
</dbReference>
<name>A0A1B4XGH3_9GAMM</name>
<dbReference type="Gene3D" id="3.40.50.11380">
    <property type="match status" value="1"/>
</dbReference>
<dbReference type="InterPro" id="IPR013105">
    <property type="entry name" value="TPR_2"/>
</dbReference>
<evidence type="ECO:0000256" key="1">
    <source>
        <dbReference type="ARBA" id="ARBA00004922"/>
    </source>
</evidence>
<reference evidence="10 11" key="1">
    <citation type="submission" date="2015-05" db="EMBL/GenBank/DDBJ databases">
        <title>Complete genome sequence of a sulfur-oxidizing gammaproteobacterium strain HA5.</title>
        <authorList>
            <person name="Miura A."/>
            <person name="Kojima H."/>
            <person name="Fukui M."/>
        </authorList>
    </citation>
    <scope>NUCLEOTIDE SEQUENCE [LARGE SCALE GENOMIC DNA]</scope>
    <source>
        <strain evidence="10 11">HA5</strain>
    </source>
</reference>
<dbReference type="Pfam" id="PF13432">
    <property type="entry name" value="TPR_16"/>
    <property type="match status" value="1"/>
</dbReference>